<evidence type="ECO:0000256" key="5">
    <source>
        <dbReference type="ARBA" id="ARBA00022502"/>
    </source>
</evidence>
<proteinExistence type="inferred from homology"/>
<dbReference type="PANTHER" id="PTHR23072:SF0">
    <property type="entry name" value="GPI ETHANOLAMINE PHOSPHATE TRANSFERASE 2"/>
    <property type="match status" value="1"/>
</dbReference>
<comment type="caution">
    <text evidence="12">The sequence shown here is derived from an EMBL/GenBank/DDBJ whole genome shotgun (WGS) entry which is preliminary data.</text>
</comment>
<name>A0A367KN96_RHIST</name>
<evidence type="ECO:0000256" key="1">
    <source>
        <dbReference type="ARBA" id="ARBA00004477"/>
    </source>
</evidence>
<comment type="function">
    <text evidence="11">Ethanolamine phosphate transferase involved in glycosylphosphatidylinositol-anchor biosynthesis. Transfers ethanolamine phosphate to the GPI second mannose.</text>
</comment>
<dbReference type="STRING" id="4846.A0A367KN96"/>
<evidence type="ECO:0000256" key="2">
    <source>
        <dbReference type="ARBA" id="ARBA00004687"/>
    </source>
</evidence>
<keyword evidence="9 11" id="KW-1133">Transmembrane helix</keyword>
<dbReference type="InterPro" id="IPR002591">
    <property type="entry name" value="Phosphodiest/P_Trfase"/>
</dbReference>
<keyword evidence="7 11" id="KW-0812">Transmembrane</keyword>
<dbReference type="InterPro" id="IPR037674">
    <property type="entry name" value="PIG-G_N"/>
</dbReference>
<evidence type="ECO:0000256" key="8">
    <source>
        <dbReference type="ARBA" id="ARBA00022824"/>
    </source>
</evidence>
<dbReference type="OrthoDB" id="272139at2759"/>
<dbReference type="GO" id="GO:0006506">
    <property type="term" value="P:GPI anchor biosynthetic process"/>
    <property type="evidence" value="ECO:0007669"/>
    <property type="project" value="UniProtKB-UniPathway"/>
</dbReference>
<dbReference type="Proteomes" id="UP000253551">
    <property type="component" value="Unassembled WGS sequence"/>
</dbReference>
<feature type="transmembrane region" description="Helical" evidence="11">
    <location>
        <begin position="7"/>
        <end position="25"/>
    </location>
</feature>
<keyword evidence="6 11" id="KW-0808">Transferase</keyword>
<dbReference type="PANTHER" id="PTHR23072">
    <property type="entry name" value="PHOSPHATIDYLINOSITOL GLYCAN-RELATED"/>
    <property type="match status" value="1"/>
</dbReference>
<organism evidence="12 13">
    <name type="scientific">Rhizopus stolonifer</name>
    <name type="common">Rhizopus nigricans</name>
    <dbReference type="NCBI Taxonomy" id="4846"/>
    <lineage>
        <taxon>Eukaryota</taxon>
        <taxon>Fungi</taxon>
        <taxon>Fungi incertae sedis</taxon>
        <taxon>Mucoromycota</taxon>
        <taxon>Mucoromycotina</taxon>
        <taxon>Mucoromycetes</taxon>
        <taxon>Mucorales</taxon>
        <taxon>Mucorineae</taxon>
        <taxon>Rhizopodaceae</taxon>
        <taxon>Rhizopus</taxon>
    </lineage>
</organism>
<comment type="caution">
    <text evidence="11">Lacks conserved residue(s) required for the propagation of feature annotation.</text>
</comment>
<keyword evidence="5 11" id="KW-0337">GPI-anchor biosynthesis</keyword>
<gene>
    <name evidence="12" type="primary">LAS21</name>
    <name evidence="12" type="ORF">CU098_003143</name>
</gene>
<evidence type="ECO:0000256" key="6">
    <source>
        <dbReference type="ARBA" id="ARBA00022679"/>
    </source>
</evidence>
<evidence type="ECO:0000313" key="12">
    <source>
        <dbReference type="EMBL" id="RCI03674.1"/>
    </source>
</evidence>
<dbReference type="SUPFAM" id="SSF53649">
    <property type="entry name" value="Alkaline phosphatase-like"/>
    <property type="match status" value="1"/>
</dbReference>
<comment type="subcellular location">
    <subcellularLocation>
        <location evidence="1 11">Endoplasmic reticulum membrane</location>
        <topology evidence="1 11">Multi-pass membrane protein</topology>
    </subcellularLocation>
</comment>
<dbReference type="Pfam" id="PF01663">
    <property type="entry name" value="Phosphodiest"/>
    <property type="match status" value="1"/>
</dbReference>
<dbReference type="EMBL" id="PJQM01000932">
    <property type="protein sequence ID" value="RCI03674.1"/>
    <property type="molecule type" value="Genomic_DNA"/>
</dbReference>
<dbReference type="UniPathway" id="UPA00196"/>
<dbReference type="GO" id="GO:0051267">
    <property type="term" value="F:CP2 mannose-ethanolamine phosphotransferase activity"/>
    <property type="evidence" value="ECO:0007669"/>
    <property type="project" value="TreeGrafter"/>
</dbReference>
<protein>
    <recommendedName>
        <fullName evidence="4 11">GPI ethanolamine phosphate transferase 2</fullName>
    </recommendedName>
</protein>
<dbReference type="InterPro" id="IPR039527">
    <property type="entry name" value="PIGG/GPI7"/>
</dbReference>
<keyword evidence="13" id="KW-1185">Reference proteome</keyword>
<dbReference type="AlphaFoldDB" id="A0A367KN96"/>
<comment type="similarity">
    <text evidence="3 11">Belongs to the PIGG/PIGN/PIGO family. PIGG subfamily.</text>
</comment>
<accession>A0A367KN96</accession>
<reference evidence="12 13" key="1">
    <citation type="journal article" date="2018" name="G3 (Bethesda)">
        <title>Phylogenetic and Phylogenomic Definition of Rhizopus Species.</title>
        <authorList>
            <person name="Gryganskyi A.P."/>
            <person name="Golan J."/>
            <person name="Dolatabadi S."/>
            <person name="Mondo S."/>
            <person name="Robb S."/>
            <person name="Idnurm A."/>
            <person name="Muszewska A."/>
            <person name="Steczkiewicz K."/>
            <person name="Masonjones S."/>
            <person name="Liao H.L."/>
            <person name="Gajdeczka M.T."/>
            <person name="Anike F."/>
            <person name="Vuek A."/>
            <person name="Anishchenko I.M."/>
            <person name="Voigt K."/>
            <person name="de Hoog G.S."/>
            <person name="Smith M.E."/>
            <person name="Heitman J."/>
            <person name="Vilgalys R."/>
            <person name="Stajich J.E."/>
        </authorList>
    </citation>
    <scope>NUCLEOTIDE SEQUENCE [LARGE SCALE GENOMIC DNA]</scope>
    <source>
        <strain evidence="12 13">LSU 92-RS-03</strain>
    </source>
</reference>
<sequence length="296" mass="33134">MSSIRQRLLYLFILAFIQILGIGLFSKGFFPYKIYLTGFATQQDLSSSFLVDDLHKNHWQEPTFDRLVFVVIDALRNDFVLGEQSGFNFVKSQIEDGTAIPFTARATAPTVTMPRIKALTTGTIPSFLDAILNIAESDTSSSLNFYDNWVYQLKHSGNKTLHFFGDDTWMRLFPGLFDKEDGTTSFYVSDTVQVDLNVTRHIRKDIGVNDWDVTILHYLGLDHIGHLSGPEGPLMLPKQKEMDQAIELIYEIVSNQDAERLANDSKAKGTLIVVCGDHGMNENGNHGGSSVEETSA</sequence>
<evidence type="ECO:0000256" key="7">
    <source>
        <dbReference type="ARBA" id="ARBA00022692"/>
    </source>
</evidence>
<dbReference type="Gene3D" id="3.40.720.10">
    <property type="entry name" value="Alkaline Phosphatase, subunit A"/>
    <property type="match status" value="1"/>
</dbReference>
<evidence type="ECO:0000256" key="10">
    <source>
        <dbReference type="ARBA" id="ARBA00023136"/>
    </source>
</evidence>
<dbReference type="InterPro" id="IPR017850">
    <property type="entry name" value="Alkaline_phosphatase_core_sf"/>
</dbReference>
<comment type="pathway">
    <text evidence="2 11">Glycolipid biosynthesis; glycosylphosphatidylinositol-anchor biosynthesis.</text>
</comment>
<evidence type="ECO:0000256" key="11">
    <source>
        <dbReference type="RuleBase" id="RU367106"/>
    </source>
</evidence>
<dbReference type="GO" id="GO:0005789">
    <property type="term" value="C:endoplasmic reticulum membrane"/>
    <property type="evidence" value="ECO:0007669"/>
    <property type="project" value="UniProtKB-SubCell"/>
</dbReference>
<evidence type="ECO:0000256" key="3">
    <source>
        <dbReference type="ARBA" id="ARBA00005315"/>
    </source>
</evidence>
<evidence type="ECO:0000256" key="4">
    <source>
        <dbReference type="ARBA" id="ARBA00020830"/>
    </source>
</evidence>
<evidence type="ECO:0000313" key="13">
    <source>
        <dbReference type="Proteomes" id="UP000253551"/>
    </source>
</evidence>
<feature type="non-terminal residue" evidence="12">
    <location>
        <position position="296"/>
    </location>
</feature>
<dbReference type="CDD" id="cd16024">
    <property type="entry name" value="GPI_EPT_2"/>
    <property type="match status" value="1"/>
</dbReference>
<keyword evidence="10 11" id="KW-0472">Membrane</keyword>
<keyword evidence="8 11" id="KW-0256">Endoplasmic reticulum</keyword>
<evidence type="ECO:0000256" key="9">
    <source>
        <dbReference type="ARBA" id="ARBA00022989"/>
    </source>
</evidence>